<reference evidence="1" key="1">
    <citation type="submission" date="2023-03" db="EMBL/GenBank/DDBJ databases">
        <title>Chromosome-level genomes of two armyworms, Mythimna separata and Mythimna loreyi, provide insights into the biosynthesis and reception of sex pheromones.</title>
        <authorList>
            <person name="Zhao H."/>
        </authorList>
    </citation>
    <scope>NUCLEOTIDE SEQUENCE</scope>
    <source>
        <strain evidence="1">BeijingLab</strain>
    </source>
</reference>
<sequence length="449" mass="49904">MKMSSSNYLLNVPKLKGRENYTEWTFAAENFLVLEEMRHCIEPVAGIAVTAADDAKTKAKLIMTIDSSLYVHIKNVTTTRQLWQKLKELFDDSGFSRRISLLRHLISIRLESCSSMTSYVTEIIETGQKLSGTGFNIDDCWIGCLLLAGLSEKYSPMIMAIEHSGIPITSDAIKVKLLDMETDTGNHEVNGAFASSYLQKGQHHKNKKSMQSMATNQDGASKKTNVRCYKCKQPGHYKNQCTNNENNQSNFTKNARKQTNAFSAVFLSGDFNKSEWYIDSGASSHLTAMESWIMNKRSIQEKEIIVANSNKLKVSCIGDVKIVTKTDACEFDVPVKDVLCVPELTTNLLSVSQLIKNNNQVSFSENGCSVYNKDGQLVAQAVLTNGVYKLMMPENVLAACGAVSSELWHRRLGHVNSQYLNQMTSAVEGIKLSEKSDTSKSSCPVCCQE</sequence>
<dbReference type="Proteomes" id="UP001231649">
    <property type="component" value="Chromosome 25"/>
</dbReference>
<evidence type="ECO:0000313" key="2">
    <source>
        <dbReference type="Proteomes" id="UP001231649"/>
    </source>
</evidence>
<accession>A0ACC2QAE4</accession>
<comment type="caution">
    <text evidence="1">The sequence shown here is derived from an EMBL/GenBank/DDBJ whole genome shotgun (WGS) entry which is preliminary data.</text>
</comment>
<gene>
    <name evidence="1" type="ORF">PYW08_010080</name>
</gene>
<protein>
    <submittedName>
        <fullName evidence="1">Uncharacterized protein</fullName>
    </submittedName>
</protein>
<organism evidence="1 2">
    <name type="scientific">Mythimna loreyi</name>
    <dbReference type="NCBI Taxonomy" id="667449"/>
    <lineage>
        <taxon>Eukaryota</taxon>
        <taxon>Metazoa</taxon>
        <taxon>Ecdysozoa</taxon>
        <taxon>Arthropoda</taxon>
        <taxon>Hexapoda</taxon>
        <taxon>Insecta</taxon>
        <taxon>Pterygota</taxon>
        <taxon>Neoptera</taxon>
        <taxon>Endopterygota</taxon>
        <taxon>Lepidoptera</taxon>
        <taxon>Glossata</taxon>
        <taxon>Ditrysia</taxon>
        <taxon>Noctuoidea</taxon>
        <taxon>Noctuidae</taxon>
        <taxon>Noctuinae</taxon>
        <taxon>Hadenini</taxon>
        <taxon>Mythimna</taxon>
    </lineage>
</organism>
<dbReference type="EMBL" id="CM056801">
    <property type="protein sequence ID" value="KAJ8708698.1"/>
    <property type="molecule type" value="Genomic_DNA"/>
</dbReference>
<name>A0ACC2QAE4_9NEOP</name>
<proteinExistence type="predicted"/>
<keyword evidence="2" id="KW-1185">Reference proteome</keyword>
<evidence type="ECO:0000313" key="1">
    <source>
        <dbReference type="EMBL" id="KAJ8708698.1"/>
    </source>
</evidence>